<keyword evidence="3" id="KW-1185">Reference proteome</keyword>
<protein>
    <submittedName>
        <fullName evidence="2">Uncharacterized protein</fullName>
    </submittedName>
</protein>
<dbReference type="RefSeq" id="XP_028478390.1">
    <property type="nucleotide sequence ID" value="XM_028621938.1"/>
</dbReference>
<dbReference type="EMBL" id="RSCE01000003">
    <property type="protein sequence ID" value="RSH84942.1"/>
    <property type="molecule type" value="Genomic_DNA"/>
</dbReference>
<evidence type="ECO:0000313" key="3">
    <source>
        <dbReference type="Proteomes" id="UP000279236"/>
    </source>
</evidence>
<evidence type="ECO:0000313" key="2">
    <source>
        <dbReference type="EMBL" id="RSH84942.1"/>
    </source>
</evidence>
<feature type="region of interest" description="Disordered" evidence="1">
    <location>
        <begin position="141"/>
        <end position="161"/>
    </location>
</feature>
<feature type="compositionally biased region" description="Polar residues" evidence="1">
    <location>
        <begin position="148"/>
        <end position="161"/>
    </location>
</feature>
<dbReference type="GeneID" id="39591034"/>
<reference evidence="2 3" key="1">
    <citation type="submission" date="2018-11" db="EMBL/GenBank/DDBJ databases">
        <title>Genome sequence of Apiotrichum porosum DSM 27194.</title>
        <authorList>
            <person name="Aliyu H."/>
            <person name="Gorte O."/>
            <person name="Ochsenreither K."/>
        </authorList>
    </citation>
    <scope>NUCLEOTIDE SEQUENCE [LARGE SCALE GENOMIC DNA]</scope>
    <source>
        <strain evidence="2 3">DSM 27194</strain>
    </source>
</reference>
<gene>
    <name evidence="2" type="ORF">EHS24_006491</name>
</gene>
<evidence type="ECO:0000256" key="1">
    <source>
        <dbReference type="SAM" id="MobiDB-lite"/>
    </source>
</evidence>
<feature type="compositionally biased region" description="Polar residues" evidence="1">
    <location>
        <begin position="303"/>
        <end position="312"/>
    </location>
</feature>
<dbReference type="Proteomes" id="UP000279236">
    <property type="component" value="Unassembled WGS sequence"/>
</dbReference>
<accession>A0A427Y1K1</accession>
<feature type="compositionally biased region" description="Low complexity" evidence="1">
    <location>
        <begin position="338"/>
        <end position="350"/>
    </location>
</feature>
<proteinExistence type="predicted"/>
<dbReference type="AlphaFoldDB" id="A0A427Y1K1"/>
<comment type="caution">
    <text evidence="2">The sequence shown here is derived from an EMBL/GenBank/DDBJ whole genome shotgun (WGS) entry which is preliminary data.</text>
</comment>
<organism evidence="2 3">
    <name type="scientific">Apiotrichum porosum</name>
    <dbReference type="NCBI Taxonomy" id="105984"/>
    <lineage>
        <taxon>Eukaryota</taxon>
        <taxon>Fungi</taxon>
        <taxon>Dikarya</taxon>
        <taxon>Basidiomycota</taxon>
        <taxon>Agaricomycotina</taxon>
        <taxon>Tremellomycetes</taxon>
        <taxon>Trichosporonales</taxon>
        <taxon>Trichosporonaceae</taxon>
        <taxon>Apiotrichum</taxon>
    </lineage>
</organism>
<name>A0A427Y1K1_9TREE</name>
<sequence>MRSRVLRRCTTEQDLDWYLTMIFRQPSEEDDSAIQTSRLSLRQVNVEGGCQFDTCLIQQTLKALRELKDKTRRTDTDNEDSGLVAPDFTLFLQCQVPDCPFDHLSVLFTAEYKTYAHRTTLARALEKRVISLQLGKLKKSVEVKGPRTQKSSGNGSSALSATTLRNQGLKSNSAVADARQTNANGWQMLFTNSLTLLNGPEMGAIVTSRPPVPPKNVAVTTVDWNDFALSRDDKLPLARDVMRLPHYDDFDGVIDDEVLDGDAPTLEEMVTILKKIGMNIVLVSPDYMDKLILEITDGTARTTSAEELSETGSPADVPATPAKPPKRKGRDSDESVKSAHTASSSSTTFSEKLVTPAGPKTGGVADAAGRASGPVPVMAFSGDPKYARDGHTRALRRRRARRERECSEPE</sequence>
<feature type="region of interest" description="Disordered" evidence="1">
    <location>
        <begin position="303"/>
        <end position="410"/>
    </location>
</feature>